<reference evidence="1" key="1">
    <citation type="submission" date="2014-09" db="EMBL/GenBank/DDBJ databases">
        <authorList>
            <person name="Magalhaes I.L.F."/>
            <person name="Oliveira U."/>
            <person name="Santos F.R."/>
            <person name="Vidigal T.H.D.A."/>
            <person name="Brescovit A.D."/>
            <person name="Santos A.J."/>
        </authorList>
    </citation>
    <scope>NUCLEOTIDE SEQUENCE</scope>
    <source>
        <tissue evidence="1">Shoot tissue taken approximately 20 cm above the soil surface</tissue>
    </source>
</reference>
<dbReference type="EMBL" id="GBRH01241295">
    <property type="protein sequence ID" value="JAD56600.1"/>
    <property type="molecule type" value="Transcribed_RNA"/>
</dbReference>
<reference evidence="1" key="2">
    <citation type="journal article" date="2015" name="Data Brief">
        <title>Shoot transcriptome of the giant reed, Arundo donax.</title>
        <authorList>
            <person name="Barrero R.A."/>
            <person name="Guerrero F.D."/>
            <person name="Moolhuijzen P."/>
            <person name="Goolsby J.A."/>
            <person name="Tidwell J."/>
            <person name="Bellgard S.E."/>
            <person name="Bellgard M.I."/>
        </authorList>
    </citation>
    <scope>NUCLEOTIDE SEQUENCE</scope>
    <source>
        <tissue evidence="1">Shoot tissue taken approximately 20 cm above the soil surface</tissue>
    </source>
</reference>
<name>A0A0A9B642_ARUDO</name>
<protein>
    <submittedName>
        <fullName evidence="1">Uncharacterized protein</fullName>
    </submittedName>
</protein>
<proteinExistence type="predicted"/>
<sequence length="37" mass="4072">MQIFGLSITTARFTYLRNHNQLSVLSCSANIKAIGTT</sequence>
<dbReference type="AlphaFoldDB" id="A0A0A9B642"/>
<evidence type="ECO:0000313" key="1">
    <source>
        <dbReference type="EMBL" id="JAD56600.1"/>
    </source>
</evidence>
<organism evidence="1">
    <name type="scientific">Arundo donax</name>
    <name type="common">Giant reed</name>
    <name type="synonym">Donax arundinaceus</name>
    <dbReference type="NCBI Taxonomy" id="35708"/>
    <lineage>
        <taxon>Eukaryota</taxon>
        <taxon>Viridiplantae</taxon>
        <taxon>Streptophyta</taxon>
        <taxon>Embryophyta</taxon>
        <taxon>Tracheophyta</taxon>
        <taxon>Spermatophyta</taxon>
        <taxon>Magnoliopsida</taxon>
        <taxon>Liliopsida</taxon>
        <taxon>Poales</taxon>
        <taxon>Poaceae</taxon>
        <taxon>PACMAD clade</taxon>
        <taxon>Arundinoideae</taxon>
        <taxon>Arundineae</taxon>
        <taxon>Arundo</taxon>
    </lineage>
</organism>
<accession>A0A0A9B642</accession>